<feature type="compositionally biased region" description="Basic and acidic residues" evidence="1">
    <location>
        <begin position="162"/>
        <end position="192"/>
    </location>
</feature>
<dbReference type="AlphaFoldDB" id="A0A6P9ATR0"/>
<feature type="compositionally biased region" description="Basic and acidic residues" evidence="1">
    <location>
        <begin position="95"/>
        <end position="105"/>
    </location>
</feature>
<reference evidence="3" key="1">
    <citation type="submission" date="2025-08" db="UniProtKB">
        <authorList>
            <consortium name="RefSeq"/>
        </authorList>
    </citation>
    <scope>IDENTIFICATION</scope>
    <source>
        <tissue evidence="3">Blood</tissue>
    </source>
</reference>
<evidence type="ECO:0000313" key="3">
    <source>
        <dbReference type="RefSeq" id="XP_034262052.1"/>
    </source>
</evidence>
<organism evidence="2 3">
    <name type="scientific">Pantherophis guttatus</name>
    <name type="common">Corn snake</name>
    <name type="synonym">Elaphe guttata</name>
    <dbReference type="NCBI Taxonomy" id="94885"/>
    <lineage>
        <taxon>Eukaryota</taxon>
        <taxon>Metazoa</taxon>
        <taxon>Chordata</taxon>
        <taxon>Craniata</taxon>
        <taxon>Vertebrata</taxon>
        <taxon>Euteleostomi</taxon>
        <taxon>Lepidosauria</taxon>
        <taxon>Squamata</taxon>
        <taxon>Bifurcata</taxon>
        <taxon>Unidentata</taxon>
        <taxon>Episquamata</taxon>
        <taxon>Toxicofera</taxon>
        <taxon>Serpentes</taxon>
        <taxon>Colubroidea</taxon>
        <taxon>Colubridae</taxon>
        <taxon>Colubrinae</taxon>
        <taxon>Pantherophis</taxon>
    </lineage>
</organism>
<dbReference type="RefSeq" id="XP_034262052.1">
    <property type="nucleotide sequence ID" value="XM_034406161.2"/>
</dbReference>
<feature type="region of interest" description="Disordered" evidence="1">
    <location>
        <begin position="95"/>
        <end position="131"/>
    </location>
</feature>
<dbReference type="GeneID" id="117658031"/>
<proteinExistence type="predicted"/>
<accession>A0A6P9ATR0</accession>
<name>A0A6P9ATR0_PANGU</name>
<dbReference type="Proteomes" id="UP001652622">
    <property type="component" value="Unplaced"/>
</dbReference>
<dbReference type="OMA" id="QIPRAGH"/>
<keyword evidence="2" id="KW-1185">Reference proteome</keyword>
<evidence type="ECO:0000256" key="1">
    <source>
        <dbReference type="SAM" id="MobiDB-lite"/>
    </source>
</evidence>
<dbReference type="InParanoid" id="A0A6P9ATR0"/>
<evidence type="ECO:0000313" key="2">
    <source>
        <dbReference type="Proteomes" id="UP001652622"/>
    </source>
</evidence>
<gene>
    <name evidence="3" type="primary">LOC117658031</name>
</gene>
<dbReference type="KEGG" id="pgut:117658031"/>
<feature type="region of interest" description="Disordered" evidence="1">
    <location>
        <begin position="379"/>
        <end position="400"/>
    </location>
</feature>
<protein>
    <submittedName>
        <fullName evidence="3">Uncharacterized protein LOC117658031</fullName>
    </submittedName>
</protein>
<feature type="region of interest" description="Disordered" evidence="1">
    <location>
        <begin position="152"/>
        <end position="192"/>
    </location>
</feature>
<sequence length="400" mass="42764">MSLSNQSPAPLAEYSQLCKTPNTDGFSDAFACMGTPKEFGAAAFEWQRTEGKLSEIGLHVHPAEPRQDGLGKSAGFTDEDKLCFFEGKLEKDLKTISQDKRETEAPSKPCQPASGHLEKWMPGSEKSHSGESLGILSLAGLQTEPAGCLRESSILEPNRGITDQEKAAGSKSGEVDVKGRPETPKDLPSRPMEPEIRAWAPTFNPVLSEATGPKNGALAHSPVDLLKDGSLLSGFGSAPKLGPPTTTVELAQDDGKGSSLVGTLPETEDERFLAELEEKLDSAPDSGFLNRGGHPAEGDASRHVGVLPLVCPPRPQPCGQIPRAGHCSRPGVPTKHLFSVRRASQTKRTNEKIGHRLRRADLCPPSQSGQCCPPLPHFEGASSPHGGGEEEGPAERRCWW</sequence>